<dbReference type="Pfam" id="PF00580">
    <property type="entry name" value="UvrD-helicase"/>
    <property type="match status" value="1"/>
</dbReference>
<evidence type="ECO:0000256" key="11">
    <source>
        <dbReference type="PROSITE-ProRule" id="PRU00560"/>
    </source>
</evidence>
<keyword evidence="2 11" id="KW-0547">Nucleotide-binding</keyword>
<dbReference type="InterPro" id="IPR012337">
    <property type="entry name" value="RNaseH-like_sf"/>
</dbReference>
<keyword evidence="5 11" id="KW-0067">ATP-binding</keyword>
<evidence type="ECO:0000256" key="2">
    <source>
        <dbReference type="ARBA" id="ARBA00022741"/>
    </source>
</evidence>
<keyword evidence="7" id="KW-0413">Isomerase</keyword>
<dbReference type="InterPro" id="IPR013986">
    <property type="entry name" value="DExx_box_DNA_helicase_dom_sf"/>
</dbReference>
<dbReference type="PROSITE" id="PS51198">
    <property type="entry name" value="UVRD_HELICASE_ATP_BIND"/>
    <property type="match status" value="1"/>
</dbReference>
<dbReference type="InterPro" id="IPR006054">
    <property type="entry name" value="DnaQ"/>
</dbReference>
<dbReference type="CDD" id="cd17932">
    <property type="entry name" value="DEXQc_UvrD"/>
    <property type="match status" value="1"/>
</dbReference>
<dbReference type="InterPro" id="IPR036397">
    <property type="entry name" value="RNaseH_sf"/>
</dbReference>
<dbReference type="Gene3D" id="1.10.486.10">
    <property type="entry name" value="PCRA, domain 4"/>
    <property type="match status" value="1"/>
</dbReference>
<evidence type="ECO:0000313" key="15">
    <source>
        <dbReference type="Proteomes" id="UP001224418"/>
    </source>
</evidence>
<dbReference type="GO" id="GO:0016787">
    <property type="term" value="F:hydrolase activity"/>
    <property type="evidence" value="ECO:0007669"/>
    <property type="project" value="UniProtKB-KW"/>
</dbReference>
<dbReference type="PANTHER" id="PTHR11070">
    <property type="entry name" value="UVRD / RECB / PCRA DNA HELICASE FAMILY MEMBER"/>
    <property type="match status" value="1"/>
</dbReference>
<dbReference type="InterPro" id="IPR014017">
    <property type="entry name" value="DNA_helicase_UvrD-like_C"/>
</dbReference>
<organism evidence="14 15">
    <name type="scientific">Hathewaya limosa</name>
    <name type="common">Clostridium limosum</name>
    <dbReference type="NCBI Taxonomy" id="1536"/>
    <lineage>
        <taxon>Bacteria</taxon>
        <taxon>Bacillati</taxon>
        <taxon>Bacillota</taxon>
        <taxon>Clostridia</taxon>
        <taxon>Eubacteriales</taxon>
        <taxon>Clostridiaceae</taxon>
        <taxon>Hathewaya</taxon>
    </lineage>
</organism>
<dbReference type="InterPro" id="IPR000212">
    <property type="entry name" value="DNA_helicase_UvrD/REP"/>
</dbReference>
<comment type="catalytic activity">
    <reaction evidence="10">
        <text>ATP + H2O = ADP + phosphate + H(+)</text>
        <dbReference type="Rhea" id="RHEA:13065"/>
        <dbReference type="ChEBI" id="CHEBI:15377"/>
        <dbReference type="ChEBI" id="CHEBI:15378"/>
        <dbReference type="ChEBI" id="CHEBI:30616"/>
        <dbReference type="ChEBI" id="CHEBI:43474"/>
        <dbReference type="ChEBI" id="CHEBI:456216"/>
        <dbReference type="EC" id="5.6.2.4"/>
    </reaction>
</comment>
<comment type="catalytic activity">
    <reaction evidence="8">
        <text>Couples ATP hydrolysis with the unwinding of duplex DNA by translocating in the 3'-5' direction.</text>
        <dbReference type="EC" id="5.6.2.4"/>
    </reaction>
</comment>
<sequence>MEFNEKQKKVINILNKNILLLSSAGTGKTRTLSARISKILKEERAKGEEIICLTFTNRGAKEMKEKLQEVGRKALNVTVKTFHSFCFDIIKSQAKKNTDVSFDFIIYDEQDSLEVIEELNVYKFNVNSLQNFINKIKEFSIKNIYLNINEKVNELKNKEEKNYRVIIEKFIQYNKKQFFEICREIGGYNTDYKLTDYLEREGYILIETYNKILQERHALDFNDLIIEAYDLFQREEVVYYWRRKFKYIHIDEVQDTSEEEYNIIAKLFKGNNVMLSGDFYQTIYKWRGSNPSYILKKYKEEFNPVEIIFNENYRSSEVLLKASYNYLTHAFGNEVREVYKEGIIPNSNIKGELIKLQNAENIDYEAQWIFKKIKELDLKDISKVAILTRSNRINIELSERFNRINSHLSPEDRLKFLLVDEFKFFRRQEIKDVLAYLKLIINEFDNNSFKRVLKRFGKGIGEKTIQEIEKDENYKIGVRLTDLINKNTQENGEYYELLMRELDKNNVVIFDVESTGVNTTEDDIVQIAAIKIDGNGKVIDKFEKFLIPSKTVGTSELVHGFSDKFLKEKGEDSKEVLCRFCKFIKETIIVGHNVTFDLTILNSQLQRYELSKAEYKTYYDTLDISRRFYPNLKNHKLETLSKLFETETRSSHDAMDDILATKDVLLSMIKEKVYPTLLQRMSVYSKYIIKFKNIYEISSYLKQASYTKNPKDLIVDIINLTKIKEVYKNDENKIWRLREFYCIAKEMEREDLCPRDNLIELLKTTSLSNSELDRMLVKNPKIPIITIHQAKGAEFEYVFLAGLQQGTFPNYLAIKENNLEEEKRLFYVGMTRAKKGLYLSYSCKEKNRIKKQSELIDYIDKNFIE</sequence>
<dbReference type="EC" id="5.6.2.4" evidence="9"/>
<keyword evidence="6" id="KW-0238">DNA-binding</keyword>
<dbReference type="SMART" id="SM00479">
    <property type="entry name" value="EXOIII"/>
    <property type="match status" value="1"/>
</dbReference>
<dbReference type="PANTHER" id="PTHR11070:SF2">
    <property type="entry name" value="ATP-DEPENDENT DNA HELICASE SRS2"/>
    <property type="match status" value="1"/>
</dbReference>
<dbReference type="NCBIfam" id="TIGR00573">
    <property type="entry name" value="dnaq"/>
    <property type="match status" value="1"/>
</dbReference>
<comment type="similarity">
    <text evidence="1">Belongs to the helicase family. UvrD subfamily.</text>
</comment>
<feature type="domain" description="UvrD-like helicase ATP-binding" evidence="12">
    <location>
        <begin position="1"/>
        <end position="316"/>
    </location>
</feature>
<dbReference type="Gene3D" id="1.10.10.160">
    <property type="match status" value="1"/>
</dbReference>
<evidence type="ECO:0000313" key="14">
    <source>
        <dbReference type="EMBL" id="MDQ0480865.1"/>
    </source>
</evidence>
<comment type="caution">
    <text evidence="14">The sequence shown here is derived from an EMBL/GenBank/DDBJ whole genome shotgun (WGS) entry which is preliminary data.</text>
</comment>
<dbReference type="Pfam" id="PF00929">
    <property type="entry name" value="RNase_T"/>
    <property type="match status" value="1"/>
</dbReference>
<feature type="binding site" evidence="11">
    <location>
        <begin position="22"/>
        <end position="29"/>
    </location>
    <ligand>
        <name>ATP</name>
        <dbReference type="ChEBI" id="CHEBI:30616"/>
    </ligand>
</feature>
<dbReference type="InterPro" id="IPR014016">
    <property type="entry name" value="UvrD-like_ATP-bd"/>
</dbReference>
<dbReference type="EMBL" id="JAUSWN010000031">
    <property type="protein sequence ID" value="MDQ0480865.1"/>
    <property type="molecule type" value="Genomic_DNA"/>
</dbReference>
<dbReference type="InterPro" id="IPR027417">
    <property type="entry name" value="P-loop_NTPase"/>
</dbReference>
<keyword evidence="3 11" id="KW-0378">Hydrolase</keyword>
<dbReference type="PROSITE" id="PS51217">
    <property type="entry name" value="UVRD_HELICASE_CTER"/>
    <property type="match status" value="1"/>
</dbReference>
<dbReference type="Gene3D" id="3.40.50.300">
    <property type="entry name" value="P-loop containing nucleotide triphosphate hydrolases"/>
    <property type="match status" value="3"/>
</dbReference>
<accession>A0ABU0JWM2</accession>
<keyword evidence="15" id="KW-1185">Reference proteome</keyword>
<evidence type="ECO:0000256" key="4">
    <source>
        <dbReference type="ARBA" id="ARBA00022806"/>
    </source>
</evidence>
<evidence type="ECO:0000256" key="8">
    <source>
        <dbReference type="ARBA" id="ARBA00034617"/>
    </source>
</evidence>
<evidence type="ECO:0000256" key="5">
    <source>
        <dbReference type="ARBA" id="ARBA00022840"/>
    </source>
</evidence>
<dbReference type="GO" id="GO:0003678">
    <property type="term" value="F:DNA helicase activity"/>
    <property type="evidence" value="ECO:0007669"/>
    <property type="project" value="UniProtKB-EC"/>
</dbReference>
<dbReference type="SUPFAM" id="SSF53098">
    <property type="entry name" value="Ribonuclease H-like"/>
    <property type="match status" value="1"/>
</dbReference>
<evidence type="ECO:0000256" key="10">
    <source>
        <dbReference type="ARBA" id="ARBA00048988"/>
    </source>
</evidence>
<dbReference type="InterPro" id="IPR013520">
    <property type="entry name" value="Ribonucl_H"/>
</dbReference>
<evidence type="ECO:0000256" key="3">
    <source>
        <dbReference type="ARBA" id="ARBA00022801"/>
    </source>
</evidence>
<gene>
    <name evidence="14" type="ORF">QOZ93_002615</name>
</gene>
<evidence type="ECO:0000259" key="13">
    <source>
        <dbReference type="PROSITE" id="PS51217"/>
    </source>
</evidence>
<evidence type="ECO:0000256" key="6">
    <source>
        <dbReference type="ARBA" id="ARBA00023125"/>
    </source>
</evidence>
<feature type="domain" description="UvrD-like helicase C-terminal" evidence="13">
    <location>
        <begin position="323"/>
        <end position="792"/>
    </location>
</feature>
<name>A0ABU0JWM2_HATLI</name>
<evidence type="ECO:0000259" key="12">
    <source>
        <dbReference type="PROSITE" id="PS51198"/>
    </source>
</evidence>
<dbReference type="Gene3D" id="3.30.420.10">
    <property type="entry name" value="Ribonuclease H-like superfamily/Ribonuclease H"/>
    <property type="match status" value="1"/>
</dbReference>
<protein>
    <recommendedName>
        <fullName evidence="9">DNA 3'-5' helicase</fullName>
        <ecNumber evidence="9">5.6.2.4</ecNumber>
    </recommendedName>
</protein>
<evidence type="ECO:0000256" key="1">
    <source>
        <dbReference type="ARBA" id="ARBA00009922"/>
    </source>
</evidence>
<evidence type="ECO:0000256" key="7">
    <source>
        <dbReference type="ARBA" id="ARBA00023235"/>
    </source>
</evidence>
<dbReference type="CDD" id="cd06127">
    <property type="entry name" value="DEDDh"/>
    <property type="match status" value="1"/>
</dbReference>
<dbReference type="RefSeq" id="WP_307357106.1">
    <property type="nucleotide sequence ID" value="NZ_BAAACJ010000016.1"/>
</dbReference>
<keyword evidence="4 11" id="KW-0347">Helicase</keyword>
<dbReference type="Pfam" id="PF13361">
    <property type="entry name" value="UvrD_C"/>
    <property type="match status" value="1"/>
</dbReference>
<dbReference type="Proteomes" id="UP001224418">
    <property type="component" value="Unassembled WGS sequence"/>
</dbReference>
<evidence type="ECO:0000256" key="9">
    <source>
        <dbReference type="ARBA" id="ARBA00034808"/>
    </source>
</evidence>
<dbReference type="SUPFAM" id="SSF52540">
    <property type="entry name" value="P-loop containing nucleoside triphosphate hydrolases"/>
    <property type="match status" value="1"/>
</dbReference>
<reference evidence="14 15" key="1">
    <citation type="submission" date="2023-07" db="EMBL/GenBank/DDBJ databases">
        <title>Genomic Encyclopedia of Type Strains, Phase IV (KMG-IV): sequencing the most valuable type-strain genomes for metagenomic binning, comparative biology and taxonomic classification.</title>
        <authorList>
            <person name="Goeker M."/>
        </authorList>
    </citation>
    <scope>NUCLEOTIDE SEQUENCE [LARGE SCALE GENOMIC DNA]</scope>
    <source>
        <strain evidence="14 15">DSM 1400</strain>
    </source>
</reference>
<proteinExistence type="inferred from homology"/>